<name>A0A1B8TS60_9FLAO</name>
<dbReference type="InterPro" id="IPR036116">
    <property type="entry name" value="FN3_sf"/>
</dbReference>
<evidence type="ECO:0000259" key="1">
    <source>
        <dbReference type="PROSITE" id="PS50853"/>
    </source>
</evidence>
<accession>A0A1B8TS60</accession>
<dbReference type="CDD" id="cd00063">
    <property type="entry name" value="FN3"/>
    <property type="match status" value="1"/>
</dbReference>
<feature type="domain" description="Fibronectin type-III" evidence="1">
    <location>
        <begin position="41"/>
        <end position="134"/>
    </location>
</feature>
<dbReference type="Proteomes" id="UP000092584">
    <property type="component" value="Unassembled WGS sequence"/>
</dbReference>
<dbReference type="STRING" id="1774273.LPB03_10105"/>
<sequence>MKTKNILKGLTVILLTLTFGNCTGSYDVDVLEELKIDREFAPVALTARVRNQTTVELNWTVRENVNNFLIEVSADDPSFGTIFKTAEITADQLPYQIALEGETVYSIRVKAISSRGLDDSTYALVTATTLTEQIFLPIQPGDVLAKEATFRWTPNSNVTQISLTPGNIVYNITDQEKIDGIAVVTGLSAETDYTALLLNNAKTRGVLTFTTGIDIGTGILVTPTDDLFQMIADAAPDAILVLEPGDYTAQIGTATIGKSITIRGLRSFDKPLLKIGFSVSSGATNFSLIDLDITGDTATQLVDAVSYGDVGNYNSLLISGCNVHDYDRSFIRGNTTDGILNTLTVENSIVTNVVTNGGDFIDFRNSDVLNVDVNTSTFNNCAPGRDFFRIDDAGTSTQSGLICNVVMSSCTLNGISDSSSRRLMYVRFQENKITVQNTLITNTASEGYSDQSRTDQNPTFSNNNYFNADGFYDTTQTIFDGSGTYTLLDPGYVDAANGDFTITNQTIIDNEVGDPRWRQ</sequence>
<organism evidence="2 3">
    <name type="scientific">Polaribacter vadi</name>
    <dbReference type="NCBI Taxonomy" id="1774273"/>
    <lineage>
        <taxon>Bacteria</taxon>
        <taxon>Pseudomonadati</taxon>
        <taxon>Bacteroidota</taxon>
        <taxon>Flavobacteriia</taxon>
        <taxon>Flavobacteriales</taxon>
        <taxon>Flavobacteriaceae</taxon>
    </lineage>
</organism>
<keyword evidence="3" id="KW-1185">Reference proteome</keyword>
<dbReference type="InterPro" id="IPR032530">
    <property type="entry name" value="DUF4957"/>
</dbReference>
<dbReference type="PROSITE" id="PS50853">
    <property type="entry name" value="FN3"/>
    <property type="match status" value="1"/>
</dbReference>
<dbReference type="SUPFAM" id="SSF49265">
    <property type="entry name" value="Fibronectin type III"/>
    <property type="match status" value="1"/>
</dbReference>
<dbReference type="Gene3D" id="2.60.40.10">
    <property type="entry name" value="Immunoglobulins"/>
    <property type="match status" value="1"/>
</dbReference>
<reference evidence="3" key="1">
    <citation type="submission" date="2016-02" db="EMBL/GenBank/DDBJ databases">
        <authorList>
            <person name="Shin S.-K."/>
            <person name="Yi H."/>
            <person name="Kim E."/>
        </authorList>
    </citation>
    <scope>NUCLEOTIDE SEQUENCE [LARGE SCALE GENOMIC DNA]</scope>
    <source>
        <strain evidence="3">LPB0003</strain>
    </source>
</reference>
<dbReference type="AlphaFoldDB" id="A0A1B8TS60"/>
<evidence type="ECO:0000313" key="2">
    <source>
        <dbReference type="EMBL" id="OBY62511.1"/>
    </source>
</evidence>
<dbReference type="RefSeq" id="WP_065319497.1">
    <property type="nucleotide sequence ID" value="NZ_CP017477.1"/>
</dbReference>
<dbReference type="InterPro" id="IPR011050">
    <property type="entry name" value="Pectin_lyase_fold/virulence"/>
</dbReference>
<dbReference type="EMBL" id="LSFM01000023">
    <property type="protein sequence ID" value="OBY62511.1"/>
    <property type="molecule type" value="Genomic_DNA"/>
</dbReference>
<dbReference type="InterPro" id="IPR003961">
    <property type="entry name" value="FN3_dom"/>
</dbReference>
<dbReference type="KEGG" id="pob:LPB03_10105"/>
<evidence type="ECO:0000313" key="3">
    <source>
        <dbReference type="Proteomes" id="UP000092584"/>
    </source>
</evidence>
<protein>
    <recommendedName>
        <fullName evidence="1">Fibronectin type-III domain-containing protein</fullName>
    </recommendedName>
</protein>
<comment type="caution">
    <text evidence="2">The sequence shown here is derived from an EMBL/GenBank/DDBJ whole genome shotgun (WGS) entry which is preliminary data.</text>
</comment>
<proteinExistence type="predicted"/>
<dbReference type="Pfam" id="PF17161">
    <property type="entry name" value="DUF5123"/>
    <property type="match status" value="1"/>
</dbReference>
<gene>
    <name evidence="2" type="ORF">LPB3_10115</name>
</gene>
<dbReference type="InterPro" id="IPR033427">
    <property type="entry name" value="DUF5123"/>
</dbReference>
<dbReference type="Pfam" id="PF16318">
    <property type="entry name" value="DUF4957"/>
    <property type="match status" value="1"/>
</dbReference>
<dbReference type="SUPFAM" id="SSF51126">
    <property type="entry name" value="Pectin lyase-like"/>
    <property type="match status" value="1"/>
</dbReference>
<dbReference type="InterPro" id="IPR013783">
    <property type="entry name" value="Ig-like_fold"/>
</dbReference>